<evidence type="ECO:0000313" key="8">
    <source>
        <dbReference type="Proteomes" id="UP000284706"/>
    </source>
</evidence>
<feature type="non-terminal residue" evidence="7">
    <location>
        <position position="1"/>
    </location>
</feature>
<evidence type="ECO:0000256" key="5">
    <source>
        <dbReference type="ARBA" id="ARBA00022840"/>
    </source>
</evidence>
<evidence type="ECO:0000259" key="6">
    <source>
        <dbReference type="PROSITE" id="PS50011"/>
    </source>
</evidence>
<dbReference type="InterPro" id="IPR011009">
    <property type="entry name" value="Kinase-like_dom_sf"/>
</dbReference>
<dbReference type="GO" id="GO:0005524">
    <property type="term" value="F:ATP binding"/>
    <property type="evidence" value="ECO:0007669"/>
    <property type="project" value="UniProtKB-KW"/>
</dbReference>
<keyword evidence="3" id="KW-0547">Nucleotide-binding</keyword>
<dbReference type="GO" id="GO:0005634">
    <property type="term" value="C:nucleus"/>
    <property type="evidence" value="ECO:0007669"/>
    <property type="project" value="TreeGrafter"/>
</dbReference>
<accession>A0A409Y1K5</accession>
<dbReference type="Pfam" id="PF00069">
    <property type="entry name" value="Pkinase"/>
    <property type="match status" value="1"/>
</dbReference>
<keyword evidence="1" id="KW-0723">Serine/threonine-protein kinase</keyword>
<proteinExistence type="predicted"/>
<keyword evidence="2" id="KW-0808">Transferase</keyword>
<dbReference type="GO" id="GO:0004674">
    <property type="term" value="F:protein serine/threonine kinase activity"/>
    <property type="evidence" value="ECO:0007669"/>
    <property type="project" value="UniProtKB-KW"/>
</dbReference>
<keyword evidence="4" id="KW-0418">Kinase</keyword>
<dbReference type="AlphaFoldDB" id="A0A409Y1K5"/>
<evidence type="ECO:0000313" key="7">
    <source>
        <dbReference type="EMBL" id="PPQ96879.1"/>
    </source>
</evidence>
<organism evidence="7 8">
    <name type="scientific">Gymnopilus dilepis</name>
    <dbReference type="NCBI Taxonomy" id="231916"/>
    <lineage>
        <taxon>Eukaryota</taxon>
        <taxon>Fungi</taxon>
        <taxon>Dikarya</taxon>
        <taxon>Basidiomycota</taxon>
        <taxon>Agaricomycotina</taxon>
        <taxon>Agaricomycetes</taxon>
        <taxon>Agaricomycetidae</taxon>
        <taxon>Agaricales</taxon>
        <taxon>Agaricineae</taxon>
        <taxon>Hymenogastraceae</taxon>
        <taxon>Gymnopilus</taxon>
    </lineage>
</organism>
<reference evidence="7 8" key="1">
    <citation type="journal article" date="2018" name="Evol. Lett.">
        <title>Horizontal gene cluster transfer increased hallucinogenic mushroom diversity.</title>
        <authorList>
            <person name="Reynolds H.T."/>
            <person name="Vijayakumar V."/>
            <person name="Gluck-Thaler E."/>
            <person name="Korotkin H.B."/>
            <person name="Matheny P.B."/>
            <person name="Slot J.C."/>
        </authorList>
    </citation>
    <scope>NUCLEOTIDE SEQUENCE [LARGE SCALE GENOMIC DNA]</scope>
    <source>
        <strain evidence="7 8">SRW20</strain>
    </source>
</reference>
<dbReference type="InParanoid" id="A0A409Y1K5"/>
<comment type="caution">
    <text evidence="7">The sequence shown here is derived from an EMBL/GenBank/DDBJ whole genome shotgun (WGS) entry which is preliminary data.</text>
</comment>
<evidence type="ECO:0000256" key="2">
    <source>
        <dbReference type="ARBA" id="ARBA00022679"/>
    </source>
</evidence>
<feature type="domain" description="Protein kinase" evidence="6">
    <location>
        <begin position="1"/>
        <end position="195"/>
    </location>
</feature>
<dbReference type="PANTHER" id="PTHR45646">
    <property type="entry name" value="SERINE/THREONINE-PROTEIN KINASE DOA-RELATED"/>
    <property type="match status" value="1"/>
</dbReference>
<name>A0A409Y1K5_9AGAR</name>
<dbReference type="EMBL" id="NHYE01001318">
    <property type="protein sequence ID" value="PPQ96879.1"/>
    <property type="molecule type" value="Genomic_DNA"/>
</dbReference>
<gene>
    <name evidence="7" type="ORF">CVT26_006066</name>
</gene>
<evidence type="ECO:0000256" key="3">
    <source>
        <dbReference type="ARBA" id="ARBA00022741"/>
    </source>
</evidence>
<dbReference type="Gene3D" id="1.10.510.10">
    <property type="entry name" value="Transferase(Phosphotransferase) domain 1"/>
    <property type="match status" value="1"/>
</dbReference>
<dbReference type="Proteomes" id="UP000284706">
    <property type="component" value="Unassembled WGS sequence"/>
</dbReference>
<dbReference type="InterPro" id="IPR000719">
    <property type="entry name" value="Prot_kinase_dom"/>
</dbReference>
<keyword evidence="8" id="KW-1185">Reference proteome</keyword>
<keyword evidence="5" id="KW-0067">ATP-binding</keyword>
<dbReference type="SUPFAM" id="SSF56112">
    <property type="entry name" value="Protein kinase-like (PK-like)"/>
    <property type="match status" value="1"/>
</dbReference>
<evidence type="ECO:0000256" key="1">
    <source>
        <dbReference type="ARBA" id="ARBA00022527"/>
    </source>
</evidence>
<evidence type="ECO:0000256" key="4">
    <source>
        <dbReference type="ARBA" id="ARBA00022777"/>
    </source>
</evidence>
<dbReference type="PROSITE" id="PS50011">
    <property type="entry name" value="PROTEIN_KINASE_DOM"/>
    <property type="match status" value="1"/>
</dbReference>
<dbReference type="PANTHER" id="PTHR45646:SF11">
    <property type="entry name" value="SERINE_THREONINE-PROTEIN KINASE DOA"/>
    <property type="match status" value="1"/>
</dbReference>
<protein>
    <recommendedName>
        <fullName evidence="6">Protein kinase domain-containing protein</fullName>
    </recommendedName>
</protein>
<dbReference type="InterPro" id="IPR051175">
    <property type="entry name" value="CLK_kinases"/>
</dbReference>
<dbReference type="OrthoDB" id="5979581at2759"/>
<sequence length="197" mass="21563">NGSASCIVTGPKGRAVPRVQSHPIAYPLPAGDPDAAETWAGLEVKLADFGVGTYTSGSGSFSSRLIAQLVMNVLWMINIHLTYLEAYHVKGDPRVVSTDIVTTPSMRAPEVCIGAGWGAGVDIWSLGCTIVQLFTGQSLFKPEIMPESLPYVHTGVFGDYPLEMIKRGKYSKQYFEEDDPEKRATCKQLLEHEWLNT</sequence>